<dbReference type="EMBL" id="KZ852034">
    <property type="protein sequence ID" value="RDH37892.1"/>
    <property type="molecule type" value="Genomic_DNA"/>
</dbReference>
<dbReference type="AlphaFoldDB" id="A0A3F3QG34"/>
<keyword evidence="3" id="KW-1185">Reference proteome</keyword>
<feature type="transmembrane region" description="Helical" evidence="1">
    <location>
        <begin position="38"/>
        <end position="58"/>
    </location>
</feature>
<sequence>MLSMWLYCQLQVYIRLHYVCRGTSCKITSMALREAVPLGTGNLVASAAVAQMHMILWMRGWRMRRSCLHNVRWSSVKQDSLVGMSHSTLPITRPCYT</sequence>
<keyword evidence="1" id="KW-0472">Membrane</keyword>
<gene>
    <name evidence="2" type="ORF">BDQ94DRAFT_135224</name>
</gene>
<accession>A0A3F3QG34</accession>
<name>A0A3F3QG34_9EURO</name>
<organism evidence="2 3">
    <name type="scientific">Aspergillus welwitschiae</name>
    <dbReference type="NCBI Taxonomy" id="1341132"/>
    <lineage>
        <taxon>Eukaryota</taxon>
        <taxon>Fungi</taxon>
        <taxon>Dikarya</taxon>
        <taxon>Ascomycota</taxon>
        <taxon>Pezizomycotina</taxon>
        <taxon>Eurotiomycetes</taxon>
        <taxon>Eurotiomycetidae</taxon>
        <taxon>Eurotiales</taxon>
        <taxon>Aspergillaceae</taxon>
        <taxon>Aspergillus</taxon>
        <taxon>Aspergillus subgen. Circumdati</taxon>
    </lineage>
</organism>
<dbReference type="RefSeq" id="XP_026630914.1">
    <property type="nucleotide sequence ID" value="XM_026764625.1"/>
</dbReference>
<keyword evidence="1" id="KW-1133">Transmembrane helix</keyword>
<protein>
    <submittedName>
        <fullName evidence="2">Uncharacterized protein</fullName>
    </submittedName>
</protein>
<evidence type="ECO:0000313" key="3">
    <source>
        <dbReference type="Proteomes" id="UP000253729"/>
    </source>
</evidence>
<dbReference type="Proteomes" id="UP000253729">
    <property type="component" value="Unassembled WGS sequence"/>
</dbReference>
<dbReference type="GeneID" id="38132981"/>
<evidence type="ECO:0000256" key="1">
    <source>
        <dbReference type="SAM" id="Phobius"/>
    </source>
</evidence>
<keyword evidence="1" id="KW-0812">Transmembrane</keyword>
<proteinExistence type="predicted"/>
<evidence type="ECO:0000313" key="2">
    <source>
        <dbReference type="EMBL" id="RDH37892.1"/>
    </source>
</evidence>
<reference evidence="2 3" key="1">
    <citation type="submission" date="2018-07" db="EMBL/GenBank/DDBJ databases">
        <title>The genomes of Aspergillus section Nigri reveals drivers in fungal speciation.</title>
        <authorList>
            <consortium name="DOE Joint Genome Institute"/>
            <person name="Vesth T.C."/>
            <person name="Nybo J."/>
            <person name="Theobald S."/>
            <person name="Brandl J."/>
            <person name="Frisvad J.C."/>
            <person name="Nielsen K.F."/>
            <person name="Lyhne E.K."/>
            <person name="Kogle M.E."/>
            <person name="Kuo A."/>
            <person name="Riley R."/>
            <person name="Clum A."/>
            <person name="Nolan M."/>
            <person name="Lipzen A."/>
            <person name="Salamov A."/>
            <person name="Henrissat B."/>
            <person name="Wiebenga A."/>
            <person name="De vries R.P."/>
            <person name="Grigoriev I.V."/>
            <person name="Mortensen U.H."/>
            <person name="Andersen M.R."/>
            <person name="Baker S.E."/>
        </authorList>
    </citation>
    <scope>NUCLEOTIDE SEQUENCE [LARGE SCALE GENOMIC DNA]</scope>
    <source>
        <strain evidence="2 3">CBS 139.54b</strain>
    </source>
</reference>